<evidence type="ECO:0000256" key="2">
    <source>
        <dbReference type="ARBA" id="ARBA00022692"/>
    </source>
</evidence>
<dbReference type="Proteomes" id="UP000694924">
    <property type="component" value="Unplaced"/>
</dbReference>
<feature type="transmembrane region" description="Helical" evidence="7">
    <location>
        <begin position="43"/>
        <end position="64"/>
    </location>
</feature>
<feature type="transmembrane region" description="Helical" evidence="7">
    <location>
        <begin position="446"/>
        <end position="462"/>
    </location>
</feature>
<feature type="transmembrane region" description="Helical" evidence="7">
    <location>
        <begin position="413"/>
        <end position="434"/>
    </location>
</feature>
<feature type="transmembrane region" description="Helical" evidence="7">
    <location>
        <begin position="118"/>
        <end position="137"/>
    </location>
</feature>
<protein>
    <submittedName>
        <fullName evidence="9">Zinc transporter ZIP13 homolog</fullName>
    </submittedName>
</protein>
<feature type="transmembrane region" description="Helical" evidence="7">
    <location>
        <begin position="383"/>
        <end position="401"/>
    </location>
</feature>
<proteinExistence type="inferred from homology"/>
<evidence type="ECO:0000313" key="9">
    <source>
        <dbReference type="RefSeq" id="XP_015183835.1"/>
    </source>
</evidence>
<dbReference type="RefSeq" id="XP_015183835.1">
    <property type="nucleotide sequence ID" value="XM_015328349.1"/>
</dbReference>
<dbReference type="GeneID" id="107070296"/>
<feature type="transmembrane region" description="Helical" evidence="7">
    <location>
        <begin position="76"/>
        <end position="98"/>
    </location>
</feature>
<evidence type="ECO:0000256" key="6">
    <source>
        <dbReference type="SAM" id="Coils"/>
    </source>
</evidence>
<comment type="subcellular location">
    <subcellularLocation>
        <location evidence="1">Membrane</location>
        <topology evidence="1">Multi-pass membrane protein</topology>
    </subcellularLocation>
</comment>
<evidence type="ECO:0000313" key="8">
    <source>
        <dbReference type="Proteomes" id="UP000694924"/>
    </source>
</evidence>
<keyword evidence="6" id="KW-0175">Coiled coil</keyword>
<accession>A0ABM1IUE8</accession>
<dbReference type="InterPro" id="IPR003689">
    <property type="entry name" value="ZIP"/>
</dbReference>
<keyword evidence="8" id="KW-1185">Reference proteome</keyword>
<name>A0ABM1IUE8_POLDO</name>
<evidence type="ECO:0000256" key="7">
    <source>
        <dbReference type="SAM" id="Phobius"/>
    </source>
</evidence>
<dbReference type="Pfam" id="PF02535">
    <property type="entry name" value="Zip"/>
    <property type="match status" value="1"/>
</dbReference>
<feature type="coiled-coil region" evidence="6">
    <location>
        <begin position="153"/>
        <end position="180"/>
    </location>
</feature>
<gene>
    <name evidence="9" type="primary">LOC107070296</name>
</gene>
<evidence type="ECO:0000256" key="4">
    <source>
        <dbReference type="ARBA" id="ARBA00023136"/>
    </source>
</evidence>
<organism evidence="8 9">
    <name type="scientific">Polistes dominula</name>
    <name type="common">European paper wasp</name>
    <name type="synonym">Vespa dominula</name>
    <dbReference type="NCBI Taxonomy" id="743375"/>
    <lineage>
        <taxon>Eukaryota</taxon>
        <taxon>Metazoa</taxon>
        <taxon>Ecdysozoa</taxon>
        <taxon>Arthropoda</taxon>
        <taxon>Hexapoda</taxon>
        <taxon>Insecta</taxon>
        <taxon>Pterygota</taxon>
        <taxon>Neoptera</taxon>
        <taxon>Endopterygota</taxon>
        <taxon>Hymenoptera</taxon>
        <taxon>Apocrita</taxon>
        <taxon>Aculeata</taxon>
        <taxon>Vespoidea</taxon>
        <taxon>Vespidae</taxon>
        <taxon>Polistinae</taxon>
        <taxon>Polistini</taxon>
        <taxon>Polistes</taxon>
    </lineage>
</organism>
<dbReference type="PANTHER" id="PTHR16950">
    <property type="entry name" value="ZINC TRANSPORTER SLC39A7 HISTIDINE-RICH MEMBRANE PROTEIN KE4"/>
    <property type="match status" value="1"/>
</dbReference>
<evidence type="ECO:0000256" key="1">
    <source>
        <dbReference type="ARBA" id="ARBA00004141"/>
    </source>
</evidence>
<keyword evidence="4 7" id="KW-0472">Membrane</keyword>
<keyword evidence="3 7" id="KW-1133">Transmembrane helix</keyword>
<evidence type="ECO:0000256" key="3">
    <source>
        <dbReference type="ARBA" id="ARBA00022989"/>
    </source>
</evidence>
<dbReference type="PANTHER" id="PTHR16950:SF16">
    <property type="entry name" value="ZINC TRANSPORTER ZIP13"/>
    <property type="match status" value="1"/>
</dbReference>
<sequence length="464" mass="50730">MAVNTCAQNCTEDVTTGFLFEMISGDISFSWNEYSYFIAYNPWFFSMIGSTMVGLAGILPLLVIPIEEGADLKNGANAGTLKLLLSFAVGGLLGDVFLHLLPEAWENDSLKRAANPDLQSMPCGLWVLSGFLVFVIVEKIFAFDHDPDEIQTDDDQQQQQQQLEIIKKNLETEKEMENNNCINVIGVKQKNGYVRRFVANELLEMEPFLEKESLKNGYTKKENGITEEPKTNGFLKSEYKNGIIISDGMSADKVMDCLNKLTKNNGFSSSSSSSLSSSLLNGCIIDKKQVSSNPKEVFQKTVVIGAAVAQKTKPKHIAGYLNLMANCIDNFTHGLAVGGSFLMSFRLGALTTFAILVHEIPHEVGDFAILLRSGFSRWDAAKAQLLTATGGIFGSLAALVFSGGEVEARTSWILPFTAGGFLHIGLVTILPELLKESSPKESLKQLVTLLFGTTLMAMLTILCD</sequence>
<comment type="similarity">
    <text evidence="5">Belongs to the ZIP transporter (TC 2.A.5) family. KE4/Catsup subfamily.</text>
</comment>
<evidence type="ECO:0000256" key="5">
    <source>
        <dbReference type="ARBA" id="ARBA00038485"/>
    </source>
</evidence>
<keyword evidence="2 7" id="KW-0812">Transmembrane</keyword>
<reference evidence="9" key="1">
    <citation type="submission" date="2025-08" db="UniProtKB">
        <authorList>
            <consortium name="RefSeq"/>
        </authorList>
    </citation>
    <scope>IDENTIFICATION</scope>
    <source>
        <tissue evidence="9">Whole body</tissue>
    </source>
</reference>